<dbReference type="EMBL" id="JALBCA010000080">
    <property type="protein sequence ID" value="KAI2384019.1"/>
    <property type="molecule type" value="Genomic_DNA"/>
</dbReference>
<sequence>MQFALPPRKTSHPPLYARPSSSSALRYRQLKALAVIVFGVLSVFFLISRVFSFDRSSSSVSVQSGPIVVLVTVLDEKKFSDKYIQRIKQNREDYAKRHAMADVDGPTGYATFYASTSEYTSVLEGAPQSWAIVPALRHAMALYSGSTYFFHLSPHSLIMEPTMPIASNLLEPKKLGSLMMKDVPVVPPDSVIKTFSHLSSKDVDLVITQDGENISTGSFVLKQGEWAKYFLDVWFDPLYRRYNFAKAEIHALDHIVQWHPTILAKLALVPQRLLNAYSPVSQKPSPDGVYREGDFIIRFKDCEVGSNLKCENEMDAYFQQWLRKAGSHS</sequence>
<evidence type="ECO:0000313" key="1">
    <source>
        <dbReference type="EMBL" id="KAI2384019.1"/>
    </source>
</evidence>
<reference evidence="1" key="1">
    <citation type="journal article" date="2022" name="bioRxiv">
        <title>Population genetic analysis of Ophidiomyces ophidiicola, the causative agent of snake fungal disease, indicates recent introductions to the USA.</title>
        <authorList>
            <person name="Ladner J.T."/>
            <person name="Palmer J.M."/>
            <person name="Ettinger C.L."/>
            <person name="Stajich J.E."/>
            <person name="Farrell T.M."/>
            <person name="Glorioso B.M."/>
            <person name="Lawson B."/>
            <person name="Price S.J."/>
            <person name="Stengle A.G."/>
            <person name="Grear D.A."/>
            <person name="Lorch J.M."/>
        </authorList>
    </citation>
    <scope>NUCLEOTIDE SEQUENCE</scope>
    <source>
        <strain evidence="1">NWHC 24266-5</strain>
    </source>
</reference>
<comment type="caution">
    <text evidence="1">The sequence shown here is derived from an EMBL/GenBank/DDBJ whole genome shotgun (WGS) entry which is preliminary data.</text>
</comment>
<name>A0ACB8UT23_9EURO</name>
<protein>
    <submittedName>
        <fullName evidence="1">Alpha-1,6-mannosyltransferase mnn11</fullName>
    </submittedName>
</protein>
<organism evidence="1">
    <name type="scientific">Ophidiomyces ophidiicola</name>
    <dbReference type="NCBI Taxonomy" id="1387563"/>
    <lineage>
        <taxon>Eukaryota</taxon>
        <taxon>Fungi</taxon>
        <taxon>Dikarya</taxon>
        <taxon>Ascomycota</taxon>
        <taxon>Pezizomycotina</taxon>
        <taxon>Eurotiomycetes</taxon>
        <taxon>Eurotiomycetidae</taxon>
        <taxon>Onygenales</taxon>
        <taxon>Onygenaceae</taxon>
        <taxon>Ophidiomyces</taxon>
    </lineage>
</organism>
<accession>A0ACB8UT23</accession>
<gene>
    <name evidence="1" type="primary">MNN11</name>
    <name evidence="1" type="ORF">LOY88_004912</name>
</gene>
<proteinExistence type="predicted"/>